<dbReference type="EMBL" id="BAAAYX010000002">
    <property type="protein sequence ID" value="GAA3693027.1"/>
    <property type="molecule type" value="Genomic_DNA"/>
</dbReference>
<reference evidence="5" key="1">
    <citation type="journal article" date="2019" name="Int. J. Syst. Evol. Microbiol.">
        <title>The Global Catalogue of Microorganisms (GCM) 10K type strain sequencing project: providing services to taxonomists for standard genome sequencing and annotation.</title>
        <authorList>
            <consortium name="The Broad Institute Genomics Platform"/>
            <consortium name="The Broad Institute Genome Sequencing Center for Infectious Disease"/>
            <person name="Wu L."/>
            <person name="Ma J."/>
        </authorList>
    </citation>
    <scope>NUCLEOTIDE SEQUENCE [LARGE SCALE GENOMIC DNA]</scope>
    <source>
        <strain evidence="5">JCM 16548</strain>
    </source>
</reference>
<dbReference type="GO" id="GO:0032259">
    <property type="term" value="P:methylation"/>
    <property type="evidence" value="ECO:0007669"/>
    <property type="project" value="UniProtKB-KW"/>
</dbReference>
<evidence type="ECO:0000256" key="1">
    <source>
        <dbReference type="ARBA" id="ARBA00022679"/>
    </source>
</evidence>
<dbReference type="PANTHER" id="PTHR44068">
    <property type="entry name" value="ZGC:194242"/>
    <property type="match status" value="1"/>
</dbReference>
<protein>
    <submittedName>
        <fullName evidence="4">Class I SAM-dependent methyltransferase</fullName>
    </submittedName>
</protein>
<evidence type="ECO:0000259" key="3">
    <source>
        <dbReference type="Pfam" id="PF08241"/>
    </source>
</evidence>
<feature type="region of interest" description="Disordered" evidence="2">
    <location>
        <begin position="216"/>
        <end position="239"/>
    </location>
</feature>
<dbReference type="GO" id="GO:0008168">
    <property type="term" value="F:methyltransferase activity"/>
    <property type="evidence" value="ECO:0007669"/>
    <property type="project" value="UniProtKB-KW"/>
</dbReference>
<feature type="domain" description="Methyltransferase type 11" evidence="3">
    <location>
        <begin position="69"/>
        <end position="166"/>
    </location>
</feature>
<organism evidence="4 5">
    <name type="scientific">Microlunatus aurantiacus</name>
    <dbReference type="NCBI Taxonomy" id="446786"/>
    <lineage>
        <taxon>Bacteria</taxon>
        <taxon>Bacillati</taxon>
        <taxon>Actinomycetota</taxon>
        <taxon>Actinomycetes</taxon>
        <taxon>Propionibacteriales</taxon>
        <taxon>Propionibacteriaceae</taxon>
        <taxon>Microlunatus</taxon>
    </lineage>
</organism>
<feature type="compositionally biased region" description="Pro residues" evidence="2">
    <location>
        <begin position="223"/>
        <end position="232"/>
    </location>
</feature>
<evidence type="ECO:0000313" key="5">
    <source>
        <dbReference type="Proteomes" id="UP001500051"/>
    </source>
</evidence>
<dbReference type="Proteomes" id="UP001500051">
    <property type="component" value="Unassembled WGS sequence"/>
</dbReference>
<dbReference type="PANTHER" id="PTHR44068:SF11">
    <property type="entry name" value="GERANYL DIPHOSPHATE 2-C-METHYLTRANSFERASE"/>
    <property type="match status" value="1"/>
</dbReference>
<dbReference type="InterPro" id="IPR050447">
    <property type="entry name" value="Erg6_SMT_methyltransf"/>
</dbReference>
<keyword evidence="4" id="KW-0489">Methyltransferase</keyword>
<dbReference type="RefSeq" id="WP_344810765.1">
    <property type="nucleotide sequence ID" value="NZ_BAAAYX010000002.1"/>
</dbReference>
<keyword evidence="1" id="KW-0808">Transferase</keyword>
<sequence length="272" mass="28243">MDVADLVRGHYGGVDLHAGILAGLTAAGVDADRLTVDDLSAVDQLHAGFSGATRHLLGHLDLRPDTRLLDVGCGIGGPARLAAAEFGCRVTGVDLSPDFVATARSLTTLVSLTDRVDFRVASGEDLGVDDASFDAAMMVHVGMNIPDKAAVFTDVRRALRDGGTFAVFEQMRVGDGDLPYPLPWAEDDRSSFVASPAEYARDLGSAGFSVIVTEDRTAETSGPPGPPGPPHGSPSLSPMAVFGPEFGRRIGNNIAATRAGLLAPVLILAEAI</sequence>
<dbReference type="Gene3D" id="3.40.50.150">
    <property type="entry name" value="Vaccinia Virus protein VP39"/>
    <property type="match status" value="1"/>
</dbReference>
<comment type="caution">
    <text evidence="4">The sequence shown here is derived from an EMBL/GenBank/DDBJ whole genome shotgun (WGS) entry which is preliminary data.</text>
</comment>
<evidence type="ECO:0000256" key="2">
    <source>
        <dbReference type="SAM" id="MobiDB-lite"/>
    </source>
</evidence>
<keyword evidence="5" id="KW-1185">Reference proteome</keyword>
<proteinExistence type="predicted"/>
<dbReference type="Pfam" id="PF08241">
    <property type="entry name" value="Methyltransf_11"/>
    <property type="match status" value="1"/>
</dbReference>
<dbReference type="InterPro" id="IPR029063">
    <property type="entry name" value="SAM-dependent_MTases_sf"/>
</dbReference>
<dbReference type="SUPFAM" id="SSF53335">
    <property type="entry name" value="S-adenosyl-L-methionine-dependent methyltransferases"/>
    <property type="match status" value="1"/>
</dbReference>
<accession>A0ABP7CQC9</accession>
<gene>
    <name evidence="4" type="ORF">GCM10022204_05830</name>
</gene>
<name>A0ABP7CQC9_9ACTN</name>
<evidence type="ECO:0000313" key="4">
    <source>
        <dbReference type="EMBL" id="GAA3693027.1"/>
    </source>
</evidence>
<dbReference type="InterPro" id="IPR013216">
    <property type="entry name" value="Methyltransf_11"/>
</dbReference>
<dbReference type="CDD" id="cd02440">
    <property type="entry name" value="AdoMet_MTases"/>
    <property type="match status" value="1"/>
</dbReference>